<evidence type="ECO:0000313" key="2">
    <source>
        <dbReference type="EMBL" id="KAJ8478885.1"/>
    </source>
</evidence>
<name>A0AAV8QSW5_ENSVE</name>
<dbReference type="AlphaFoldDB" id="A0AAV8QSW5"/>
<keyword evidence="3" id="KW-1185">Reference proteome</keyword>
<gene>
    <name evidence="2" type="ORF">OPV22_022612</name>
</gene>
<dbReference type="Proteomes" id="UP001222027">
    <property type="component" value="Unassembled WGS sequence"/>
</dbReference>
<evidence type="ECO:0000256" key="1">
    <source>
        <dbReference type="SAM" id="Phobius"/>
    </source>
</evidence>
<feature type="transmembrane region" description="Helical" evidence="1">
    <location>
        <begin position="252"/>
        <end position="270"/>
    </location>
</feature>
<feature type="transmembrane region" description="Helical" evidence="1">
    <location>
        <begin position="20"/>
        <end position="37"/>
    </location>
</feature>
<accession>A0AAV8QSW5</accession>
<sequence>MGALSPARSPVSPETLSPSLPISFVYFITTVTQFFNLHQTFFPQASQILTDLKSRRRQSANRSLGYSNMIHIEEVSNQWYLKNLLRLGNKRGPDKENDIIHMYIIILFIIVTLLHALIHQPPLSQIYLSEETRTSGRREIPLSVALLKQVIIRKYILLASKYLKMILKQRNHSCLLAVGQIIRSITWMEGNNEAVSRGGVVACKWLVQHTRSRDIHADRRLYGRNGDIVDQINATERNNTYCNSSSPIHACLGGYYYQGVWVVLGIWVWSCRDIMRFWYFNSYPGVLAAAAAAAALKVSPLLPLLTMAPNHALAPAPSVNLGGE</sequence>
<keyword evidence="1" id="KW-0472">Membrane</keyword>
<dbReference type="EMBL" id="JAQQAF010000006">
    <property type="protein sequence ID" value="KAJ8478885.1"/>
    <property type="molecule type" value="Genomic_DNA"/>
</dbReference>
<evidence type="ECO:0000313" key="3">
    <source>
        <dbReference type="Proteomes" id="UP001222027"/>
    </source>
</evidence>
<reference evidence="2 3" key="1">
    <citation type="submission" date="2022-12" db="EMBL/GenBank/DDBJ databases">
        <title>Chromosome-scale assembly of the Ensete ventricosum genome.</title>
        <authorList>
            <person name="Dussert Y."/>
            <person name="Stocks J."/>
            <person name="Wendawek A."/>
            <person name="Woldeyes F."/>
            <person name="Nichols R.A."/>
            <person name="Borrell J.S."/>
        </authorList>
    </citation>
    <scope>NUCLEOTIDE SEQUENCE [LARGE SCALE GENOMIC DNA]</scope>
    <source>
        <strain evidence="3">cv. Maze</strain>
        <tissue evidence="2">Seeds</tissue>
    </source>
</reference>
<keyword evidence="1" id="KW-0812">Transmembrane</keyword>
<keyword evidence="1" id="KW-1133">Transmembrane helix</keyword>
<feature type="transmembrane region" description="Helical" evidence="1">
    <location>
        <begin position="99"/>
        <end position="118"/>
    </location>
</feature>
<comment type="caution">
    <text evidence="2">The sequence shown here is derived from an EMBL/GenBank/DDBJ whole genome shotgun (WGS) entry which is preliminary data.</text>
</comment>
<protein>
    <submittedName>
        <fullName evidence="2">Uncharacterized protein</fullName>
    </submittedName>
</protein>
<organism evidence="2 3">
    <name type="scientific">Ensete ventricosum</name>
    <name type="common">Abyssinian banana</name>
    <name type="synonym">Musa ensete</name>
    <dbReference type="NCBI Taxonomy" id="4639"/>
    <lineage>
        <taxon>Eukaryota</taxon>
        <taxon>Viridiplantae</taxon>
        <taxon>Streptophyta</taxon>
        <taxon>Embryophyta</taxon>
        <taxon>Tracheophyta</taxon>
        <taxon>Spermatophyta</taxon>
        <taxon>Magnoliopsida</taxon>
        <taxon>Liliopsida</taxon>
        <taxon>Zingiberales</taxon>
        <taxon>Musaceae</taxon>
        <taxon>Ensete</taxon>
    </lineage>
</organism>
<proteinExistence type="predicted"/>
<feature type="transmembrane region" description="Helical" evidence="1">
    <location>
        <begin position="277"/>
        <end position="296"/>
    </location>
</feature>